<evidence type="ECO:0000313" key="3">
    <source>
        <dbReference type="EMBL" id="CAG8976155.1"/>
    </source>
</evidence>
<keyword evidence="4" id="KW-1185">Reference proteome</keyword>
<dbReference type="PANTHER" id="PTHR24114">
    <property type="entry name" value="LEUCINE RICH REPEAT FAMILY PROTEIN"/>
    <property type="match status" value="1"/>
</dbReference>
<feature type="region of interest" description="Disordered" evidence="1">
    <location>
        <begin position="65"/>
        <end position="97"/>
    </location>
</feature>
<evidence type="ECO:0000313" key="4">
    <source>
        <dbReference type="Proteomes" id="UP000701801"/>
    </source>
</evidence>
<proteinExistence type="predicted"/>
<sequence>MAPSVREEAKKLRRKSINLFSRNSLQINTDVYDDSNAEVEKKERKNLNKRASIFGIGPLLNLDVDHGQDAAHSPSLSPGDTPKVRNRTLQKPRPTSIFGSLGRKSMTYVDEDEVEDFINYRPESSGEGSTLEPTSANNKMVLFHGEVQTESGMFRKKKEYLVLTDTHLIRFKSQQRASDTFPTIPPFPGHRQSIRHPSNNSVGSLHEVQSNHSYVSAEGESRISLSQIVTAYRVEDGRPFFTTEVVYLDEEYHGVGSVQLMLYDPTDADLWLSSIKGAAQKARLLQTEPYPQRIIRYIIRLLEGLHDYDPNHFQVFRVVRRSPAAKGGRSSTSDDMQKMGGTVFYMVIGINSLHLVPVPDFTDASGRLMVPKNSRHTHGIVSLFQINMLSGDDRFELAFRMPMQPVKVLELAAFASYDIVAVVSRVWQYLRPLWIDRSFLLKGLGDQTPLNEGIIIPEEEEYGGFERTLVAHCSAYNCNPANIQYSVDWDVEDAPEFRLYPPALTKNYSVFELLSVMRALRYNNAFHSISFKDVDLHSMHGVADEHGTDHVAYTSRNNIHIMKYPNINPQIRSALYREVQALALKSSSLRRLDFTNTLPRRRPTDAFDMEGREIDKDPGCEIVAALLPLCGKKMTNVSWIVLSGVELGETDLEEMIPALNERASRIRAIECSRCGLTDRGIIQLLGNLEKQNATLECINISDNSGRIELGRFSSSMSRFSRIRKLDLSRITTTSGGRPLFAPEVLLSWSLEELIMNGIPINDKSLDAIAAYLSSEKSNSLRVLQMEQCNLNGDQVAKLMRAMARSAGKARELQLHVSANNLQREVGEIAQAIKENHTPSHLVMRMIEFEKEDHFRQILESLRTNTTIRVLDISKASLPYDANQETCDTLRSVFAENTTLEDLDISGEQAHLEVTRFGIGLNHALTGLKANTTLKVLRIEHQNLGMEGANTLSSVLEENRGLTHIHCEHNDINLQGFTIIVNALATNYSILEFPFMYTEQDASMRRLSVTMNDTRLDASKSKRDHRPSIRRTLSALGAKSSQSTRDLTPQDVDAVVMVLQQRWETEFNRMARFLDRNRKIADGLDVYGPGGEFHIGEDVLRPTTALSDRGILESVLNSTTPRADLPNPVDQHMSEKVEELGLQNIVEGGETTPSIYLSDTSKIADEGGEPTPIEYKPIDYIGEGGTPLPVFEHSTSFFDLDDPSGDFFKMDS</sequence>
<comment type="caution">
    <text evidence="3">The sequence shown here is derived from an EMBL/GenBank/DDBJ whole genome shotgun (WGS) entry which is preliminary data.</text>
</comment>
<dbReference type="AlphaFoldDB" id="A0A9N9Q1J3"/>
<dbReference type="Pfam" id="PF25353">
    <property type="entry name" value="PH_2nd_LRR"/>
    <property type="match status" value="1"/>
</dbReference>
<dbReference type="InterPro" id="IPR052394">
    <property type="entry name" value="LRR-containing"/>
</dbReference>
<gene>
    <name evidence="3" type="ORF">HYALB_00010024</name>
</gene>
<accession>A0A9N9Q1J3</accession>
<dbReference type="InterPro" id="IPR032675">
    <property type="entry name" value="LRR_dom_sf"/>
</dbReference>
<dbReference type="InterPro" id="IPR057334">
    <property type="entry name" value="PH_2nd_LRR"/>
</dbReference>
<evidence type="ECO:0000256" key="1">
    <source>
        <dbReference type="SAM" id="MobiDB-lite"/>
    </source>
</evidence>
<dbReference type="Gene3D" id="3.80.10.10">
    <property type="entry name" value="Ribonuclease Inhibitor"/>
    <property type="match status" value="1"/>
</dbReference>
<evidence type="ECO:0000259" key="2">
    <source>
        <dbReference type="Pfam" id="PF25353"/>
    </source>
</evidence>
<name>A0A9N9Q1J3_9HELO</name>
<dbReference type="EMBL" id="CAJVRM010000163">
    <property type="protein sequence ID" value="CAG8976155.1"/>
    <property type="molecule type" value="Genomic_DNA"/>
</dbReference>
<reference evidence="3" key="1">
    <citation type="submission" date="2021-07" db="EMBL/GenBank/DDBJ databases">
        <authorList>
            <person name="Durling M."/>
        </authorList>
    </citation>
    <scope>NUCLEOTIDE SEQUENCE</scope>
</reference>
<dbReference type="SUPFAM" id="SSF52047">
    <property type="entry name" value="RNI-like"/>
    <property type="match status" value="1"/>
</dbReference>
<organism evidence="3 4">
    <name type="scientific">Hymenoscyphus albidus</name>
    <dbReference type="NCBI Taxonomy" id="595503"/>
    <lineage>
        <taxon>Eukaryota</taxon>
        <taxon>Fungi</taxon>
        <taxon>Dikarya</taxon>
        <taxon>Ascomycota</taxon>
        <taxon>Pezizomycotina</taxon>
        <taxon>Leotiomycetes</taxon>
        <taxon>Helotiales</taxon>
        <taxon>Helotiaceae</taxon>
        <taxon>Hymenoscyphus</taxon>
    </lineage>
</organism>
<feature type="domain" description="LRR-containing protein second PH" evidence="2">
    <location>
        <begin position="295"/>
        <end position="442"/>
    </location>
</feature>
<dbReference type="Proteomes" id="UP000701801">
    <property type="component" value="Unassembled WGS sequence"/>
</dbReference>
<protein>
    <recommendedName>
        <fullName evidence="2">LRR-containing protein second PH domain-containing protein</fullName>
    </recommendedName>
</protein>
<dbReference type="PANTHER" id="PTHR24114:SF41">
    <property type="entry name" value="PH DOMAIN-CONTAINING PROTEIN"/>
    <property type="match status" value="1"/>
</dbReference>
<dbReference type="OrthoDB" id="120976at2759"/>